<comment type="catalytic activity">
    <reaction evidence="8 9">
        <text>hydroxymethylbilane = uroporphyrinogen III + H2O</text>
        <dbReference type="Rhea" id="RHEA:18965"/>
        <dbReference type="ChEBI" id="CHEBI:15377"/>
        <dbReference type="ChEBI" id="CHEBI:57308"/>
        <dbReference type="ChEBI" id="CHEBI:57845"/>
        <dbReference type="EC" id="4.2.1.75"/>
    </reaction>
</comment>
<dbReference type="GO" id="GO:0006782">
    <property type="term" value="P:protoporphyrinogen IX biosynthetic process"/>
    <property type="evidence" value="ECO:0007669"/>
    <property type="project" value="UniProtKB-UniRule"/>
</dbReference>
<dbReference type="Gene3D" id="3.40.50.10090">
    <property type="match status" value="2"/>
</dbReference>
<dbReference type="Pfam" id="PF02602">
    <property type="entry name" value="HEM4"/>
    <property type="match status" value="1"/>
</dbReference>
<evidence type="ECO:0000313" key="11">
    <source>
        <dbReference type="EMBL" id="SON53877.1"/>
    </source>
</evidence>
<evidence type="ECO:0000256" key="2">
    <source>
        <dbReference type="ARBA" id="ARBA00008133"/>
    </source>
</evidence>
<dbReference type="CDD" id="cd06578">
    <property type="entry name" value="HemD"/>
    <property type="match status" value="1"/>
</dbReference>
<evidence type="ECO:0000256" key="8">
    <source>
        <dbReference type="ARBA" id="ARBA00048617"/>
    </source>
</evidence>
<dbReference type="InterPro" id="IPR039793">
    <property type="entry name" value="UROS/Hem4"/>
</dbReference>
<dbReference type="EC" id="4.2.1.75" evidence="3 9"/>
<dbReference type="InterPro" id="IPR036108">
    <property type="entry name" value="4pyrrol_syn_uPrphyn_synt_sf"/>
</dbReference>
<evidence type="ECO:0000313" key="12">
    <source>
        <dbReference type="Proteomes" id="UP000223606"/>
    </source>
</evidence>
<dbReference type="PANTHER" id="PTHR38042">
    <property type="entry name" value="UROPORPHYRINOGEN-III SYNTHASE, CHLOROPLASTIC"/>
    <property type="match status" value="1"/>
</dbReference>
<dbReference type="GO" id="GO:0006780">
    <property type="term" value="P:uroporphyrinogen III biosynthetic process"/>
    <property type="evidence" value="ECO:0007669"/>
    <property type="project" value="UniProtKB-UniRule"/>
</dbReference>
<dbReference type="KEGG" id="hdi:HDIA_0336"/>
<evidence type="ECO:0000256" key="6">
    <source>
        <dbReference type="ARBA" id="ARBA00037589"/>
    </source>
</evidence>
<protein>
    <recommendedName>
        <fullName evidence="7 9">Uroporphyrinogen-III synthase</fullName>
        <ecNumber evidence="3 9">4.2.1.75</ecNumber>
    </recommendedName>
</protein>
<organism evidence="11 12">
    <name type="scientific">Hartmannibacter diazotrophicus</name>
    <dbReference type="NCBI Taxonomy" id="1482074"/>
    <lineage>
        <taxon>Bacteria</taxon>
        <taxon>Pseudomonadati</taxon>
        <taxon>Pseudomonadota</taxon>
        <taxon>Alphaproteobacteria</taxon>
        <taxon>Hyphomicrobiales</taxon>
        <taxon>Pleomorphomonadaceae</taxon>
        <taxon>Hartmannibacter</taxon>
    </lineage>
</organism>
<accession>A0A2C9D0G7</accession>
<dbReference type="GO" id="GO:0004852">
    <property type="term" value="F:uroporphyrinogen-III synthase activity"/>
    <property type="evidence" value="ECO:0007669"/>
    <property type="project" value="UniProtKB-UniRule"/>
</dbReference>
<evidence type="ECO:0000256" key="5">
    <source>
        <dbReference type="ARBA" id="ARBA00023244"/>
    </source>
</evidence>
<dbReference type="SUPFAM" id="SSF69618">
    <property type="entry name" value="HemD-like"/>
    <property type="match status" value="1"/>
</dbReference>
<comment type="function">
    <text evidence="6 9">Catalyzes cyclization of the linear tetrapyrrole, hydroxymethylbilane, to the macrocyclic uroporphyrinogen III.</text>
</comment>
<evidence type="ECO:0000256" key="3">
    <source>
        <dbReference type="ARBA" id="ARBA00013109"/>
    </source>
</evidence>
<keyword evidence="4 9" id="KW-0456">Lyase</keyword>
<dbReference type="EMBL" id="LT960614">
    <property type="protein sequence ID" value="SON53877.1"/>
    <property type="molecule type" value="Genomic_DNA"/>
</dbReference>
<evidence type="ECO:0000256" key="9">
    <source>
        <dbReference type="RuleBase" id="RU366031"/>
    </source>
</evidence>
<comment type="similarity">
    <text evidence="2 9">Belongs to the uroporphyrinogen-III synthase family.</text>
</comment>
<proteinExistence type="inferred from homology"/>
<gene>
    <name evidence="11" type="primary">hemD</name>
    <name evidence="11" type="ORF">HDIA_0336</name>
</gene>
<keyword evidence="5 9" id="KW-0627">Porphyrin biosynthesis</keyword>
<dbReference type="PANTHER" id="PTHR38042:SF1">
    <property type="entry name" value="UROPORPHYRINOGEN-III SYNTHASE, CHLOROPLASTIC"/>
    <property type="match status" value="1"/>
</dbReference>
<dbReference type="InterPro" id="IPR003754">
    <property type="entry name" value="4pyrrol_synth_uPrphyn_synth"/>
</dbReference>
<keyword evidence="12" id="KW-1185">Reference proteome</keyword>
<dbReference type="UniPathway" id="UPA00251">
    <property type="reaction ID" value="UER00320"/>
</dbReference>
<evidence type="ECO:0000256" key="1">
    <source>
        <dbReference type="ARBA" id="ARBA00004772"/>
    </source>
</evidence>
<evidence type="ECO:0000256" key="7">
    <source>
        <dbReference type="ARBA" id="ARBA00040167"/>
    </source>
</evidence>
<name>A0A2C9D0G7_9HYPH</name>
<dbReference type="AlphaFoldDB" id="A0A2C9D0G7"/>
<evidence type="ECO:0000259" key="10">
    <source>
        <dbReference type="Pfam" id="PF02602"/>
    </source>
</evidence>
<sequence>MASILILRPEREAARMAKEIRRHGHECRIAPMLEIVPVGGWPETVPELPFAAVILTSANAVANPAGALPASLLEASALCVGRSTADAAKEAGFQKVVSVDGTADDLLAHVLATLRPEDGPLLYLAGRDRTADLETRLEEAGFRVVLLETYRAEKRRRLDAETLAGLRAGRLDIVVTASARTSATFAECLAADAASEVLGDLAIAAISEAAALPLVRAGAVKVSVADRPSGDSLLSQTLSLAETIARGKTN</sequence>
<reference evidence="12" key="1">
    <citation type="submission" date="2017-09" db="EMBL/GenBank/DDBJ databases">
        <title>Genome sequence of Nannocystis excedens DSM 71.</title>
        <authorList>
            <person name="Blom J."/>
        </authorList>
    </citation>
    <scope>NUCLEOTIDE SEQUENCE [LARGE SCALE GENOMIC DNA]</scope>
    <source>
        <strain evidence="12">type strain: E19</strain>
    </source>
</reference>
<dbReference type="Proteomes" id="UP000223606">
    <property type="component" value="Chromosome 1"/>
</dbReference>
<comment type="pathway">
    <text evidence="1 9">Porphyrin-containing compound metabolism; protoporphyrin-IX biosynthesis; coproporphyrinogen-III from 5-aminolevulinate: step 3/4.</text>
</comment>
<evidence type="ECO:0000256" key="4">
    <source>
        <dbReference type="ARBA" id="ARBA00023239"/>
    </source>
</evidence>
<feature type="domain" description="Tetrapyrrole biosynthesis uroporphyrinogen III synthase" evidence="10">
    <location>
        <begin position="15"/>
        <end position="234"/>
    </location>
</feature>